<dbReference type="AlphaFoldDB" id="A0A067KRM2"/>
<evidence type="ECO:0000313" key="2">
    <source>
        <dbReference type="EMBL" id="KDP34940.1"/>
    </source>
</evidence>
<proteinExistence type="predicted"/>
<dbReference type="EMBL" id="KK914502">
    <property type="protein sequence ID" value="KDP34940.1"/>
    <property type="molecule type" value="Genomic_DNA"/>
</dbReference>
<feature type="region of interest" description="Disordered" evidence="1">
    <location>
        <begin position="14"/>
        <end position="48"/>
    </location>
</feature>
<feature type="compositionally biased region" description="Basic and acidic residues" evidence="1">
    <location>
        <begin position="33"/>
        <end position="45"/>
    </location>
</feature>
<reference evidence="2 3" key="1">
    <citation type="journal article" date="2014" name="PLoS ONE">
        <title>Global Analysis of Gene Expression Profiles in Physic Nut (Jatropha curcas L.) Seedlings Exposed to Salt Stress.</title>
        <authorList>
            <person name="Zhang L."/>
            <person name="Zhang C."/>
            <person name="Wu P."/>
            <person name="Chen Y."/>
            <person name="Li M."/>
            <person name="Jiang H."/>
            <person name="Wu G."/>
        </authorList>
    </citation>
    <scope>NUCLEOTIDE SEQUENCE [LARGE SCALE GENOMIC DNA]</scope>
    <source>
        <strain evidence="3">cv. GZQX0401</strain>
        <tissue evidence="2">Young leaves</tissue>
    </source>
</reference>
<dbReference type="Proteomes" id="UP000027138">
    <property type="component" value="Unassembled WGS sequence"/>
</dbReference>
<gene>
    <name evidence="2" type="ORF">JCGZ_09228</name>
</gene>
<name>A0A067KRM2_JATCU</name>
<evidence type="ECO:0000256" key="1">
    <source>
        <dbReference type="SAM" id="MobiDB-lite"/>
    </source>
</evidence>
<keyword evidence="3" id="KW-1185">Reference proteome</keyword>
<accession>A0A067KRM2</accession>
<organism evidence="2 3">
    <name type="scientific">Jatropha curcas</name>
    <name type="common">Barbados nut</name>
    <dbReference type="NCBI Taxonomy" id="180498"/>
    <lineage>
        <taxon>Eukaryota</taxon>
        <taxon>Viridiplantae</taxon>
        <taxon>Streptophyta</taxon>
        <taxon>Embryophyta</taxon>
        <taxon>Tracheophyta</taxon>
        <taxon>Spermatophyta</taxon>
        <taxon>Magnoliopsida</taxon>
        <taxon>eudicotyledons</taxon>
        <taxon>Gunneridae</taxon>
        <taxon>Pentapetalae</taxon>
        <taxon>rosids</taxon>
        <taxon>fabids</taxon>
        <taxon>Malpighiales</taxon>
        <taxon>Euphorbiaceae</taxon>
        <taxon>Crotonoideae</taxon>
        <taxon>Jatropheae</taxon>
        <taxon>Jatropha</taxon>
    </lineage>
</organism>
<sequence>MKIKGLVAGFRGPSTENAVEQRRGCCRARKKKEGKEGKEKKEKEKKGRKVGWAIPVRFEPVWSDLAIWSHFDRFLSFSFGFRIIRVVFEKSICVSGPVMFLYN</sequence>
<evidence type="ECO:0000313" key="3">
    <source>
        <dbReference type="Proteomes" id="UP000027138"/>
    </source>
</evidence>
<protein>
    <submittedName>
        <fullName evidence="2">Uncharacterized protein</fullName>
    </submittedName>
</protein>